<evidence type="ECO:0000313" key="3">
    <source>
        <dbReference type="Proteomes" id="UP000825381"/>
    </source>
</evidence>
<feature type="signal peptide" evidence="1">
    <location>
        <begin position="1"/>
        <end position="22"/>
    </location>
</feature>
<accession>A0ABX8V689</accession>
<sequence>MKFTLFKIFVILIISVSPSCKSNDETNYNIQETTEEQEKVKSDEKLNISFLLDLSDRIDPEKHPNESMEYYLRDVAYIKSVAKAFTIHLKSKKVKNMNDRMQLYFDPIPKSKNINKLSNDLKFHVNQKNVTLKLLDKIDTFYSKKPLEIYKAAIKDNDYVGSDTWRFFKTNIKDYCIRENHRNILVILTDGYIFHENSKITQGNKTTFLTPKLIKHLKLNDENWRTKIEKENYGFITATDSLTNLEILVLGINPNNINPYEEDVIRYYWENWFKSMKVKKYKVETTALPSNTNQVIKEFILKN</sequence>
<evidence type="ECO:0000256" key="1">
    <source>
        <dbReference type="SAM" id="SignalP"/>
    </source>
</evidence>
<proteinExistence type="predicted"/>
<evidence type="ECO:0000313" key="2">
    <source>
        <dbReference type="EMBL" id="QYJ68262.1"/>
    </source>
</evidence>
<dbReference type="Proteomes" id="UP000825381">
    <property type="component" value="Chromosome"/>
</dbReference>
<keyword evidence="1" id="KW-0732">Signal</keyword>
<reference evidence="2 3" key="1">
    <citation type="submission" date="2021-07" db="EMBL/GenBank/DDBJ databases">
        <title>Flavobacterium WSW3-B6 sp.nov, isolated from seaweed.</title>
        <authorList>
            <person name="Muhammad N."/>
            <person name="Ho H."/>
            <person name="Lee Y.-J."/>
            <person name="Nguyen T."/>
            <person name="Ho J."/>
            <person name="Kim S.-G."/>
        </authorList>
    </citation>
    <scope>NUCLEOTIDE SEQUENCE [LARGE SCALE GENOMIC DNA]</scope>
    <source>
        <strain evidence="2 3">WSW3-B6</strain>
    </source>
</reference>
<keyword evidence="3" id="KW-1185">Reference proteome</keyword>
<dbReference type="RefSeq" id="WP_220640605.1">
    <property type="nucleotide sequence ID" value="NZ_CP080429.1"/>
</dbReference>
<feature type="chain" id="PRO_5046052323" description="VWFA domain-containing protein" evidence="1">
    <location>
        <begin position="23"/>
        <end position="303"/>
    </location>
</feature>
<organism evidence="2 3">
    <name type="scientific">Flavobacterium litorale</name>
    <dbReference type="NCBI Taxonomy" id="2856519"/>
    <lineage>
        <taxon>Bacteria</taxon>
        <taxon>Pseudomonadati</taxon>
        <taxon>Bacteroidota</taxon>
        <taxon>Flavobacteriia</taxon>
        <taxon>Flavobacteriales</taxon>
        <taxon>Flavobacteriaceae</taxon>
        <taxon>Flavobacterium</taxon>
    </lineage>
</organism>
<evidence type="ECO:0008006" key="4">
    <source>
        <dbReference type="Google" id="ProtNLM"/>
    </source>
</evidence>
<name>A0ABX8V689_9FLAO</name>
<protein>
    <recommendedName>
        <fullName evidence="4">VWFA domain-containing protein</fullName>
    </recommendedName>
</protein>
<dbReference type="EMBL" id="CP080429">
    <property type="protein sequence ID" value="QYJ68262.1"/>
    <property type="molecule type" value="Genomic_DNA"/>
</dbReference>
<gene>
    <name evidence="2" type="ORF">K1I41_12160</name>
</gene>